<feature type="binding site" evidence="12">
    <location>
        <position position="151"/>
    </location>
    <ligand>
        <name>Zn(2+)</name>
        <dbReference type="ChEBI" id="CHEBI:29105"/>
        <label>1</label>
        <note>catalytic</note>
    </ligand>
</feature>
<feature type="binding site" evidence="11">
    <location>
        <begin position="242"/>
        <end position="244"/>
    </location>
    <ligand>
        <name>substrate</name>
    </ligand>
</feature>
<dbReference type="GO" id="GO:0003723">
    <property type="term" value="F:RNA binding"/>
    <property type="evidence" value="ECO:0007669"/>
    <property type="project" value="UniProtKB-UniRule"/>
</dbReference>
<comment type="similarity">
    <text evidence="9">Belongs to the metallo-beta-lactamase superfamily. RNA-metabolizing metallo-beta-lactamase-like family. Bacterial RNase J subfamily.</text>
</comment>
<dbReference type="Pfam" id="PF17770">
    <property type="entry name" value="RNase_J_C"/>
    <property type="match status" value="1"/>
</dbReference>
<keyword evidence="15" id="KW-1185">Reference proteome</keyword>
<gene>
    <name evidence="9" type="primary">rnj</name>
    <name evidence="14" type="ORF">SAMN04489764_3001</name>
</gene>
<feature type="binding site" evidence="12">
    <location>
        <position position="86"/>
    </location>
    <ligand>
        <name>Zn(2+)</name>
        <dbReference type="ChEBI" id="CHEBI:29105"/>
        <label>1</label>
        <note>catalytic</note>
    </ligand>
</feature>
<keyword evidence="7 9" id="KW-0269">Exonuclease</keyword>
<dbReference type="SMART" id="SM00849">
    <property type="entry name" value="Lactamase_B"/>
    <property type="match status" value="1"/>
</dbReference>
<dbReference type="EC" id="3.1.-.-" evidence="9"/>
<feature type="domain" description="Metallo-beta-lactamase" evidence="13">
    <location>
        <begin position="31"/>
        <end position="225"/>
    </location>
</feature>
<keyword evidence="2 9" id="KW-0540">Nuclease</keyword>
<keyword evidence="6 12" id="KW-0862">Zinc</keyword>
<keyword evidence="4 9" id="KW-0255">Endonuclease</keyword>
<feature type="binding site" evidence="12">
    <location>
        <position position="452"/>
    </location>
    <ligand>
        <name>Ca(2+)</name>
        <dbReference type="ChEBI" id="CHEBI:29108"/>
    </ligand>
</feature>
<dbReference type="NCBIfam" id="TIGR00649">
    <property type="entry name" value="MG423"/>
    <property type="match status" value="1"/>
</dbReference>
<evidence type="ECO:0000256" key="12">
    <source>
        <dbReference type="PIRSR" id="PIRSR004803-3"/>
    </source>
</evidence>
<evidence type="ECO:0000256" key="5">
    <source>
        <dbReference type="ARBA" id="ARBA00022801"/>
    </source>
</evidence>
<keyword evidence="8 9" id="KW-0694">RNA-binding</keyword>
<dbReference type="Pfam" id="PF00753">
    <property type="entry name" value="Lactamase_B"/>
    <property type="match status" value="1"/>
</dbReference>
<dbReference type="RefSeq" id="WP_093259594.1">
    <property type="nucleotide sequence ID" value="NZ_FNKK01000002.1"/>
</dbReference>
<evidence type="ECO:0000256" key="4">
    <source>
        <dbReference type="ARBA" id="ARBA00022759"/>
    </source>
</evidence>
<evidence type="ECO:0000256" key="9">
    <source>
        <dbReference type="HAMAP-Rule" id="MF_01491"/>
    </source>
</evidence>
<keyword evidence="5 9" id="KW-0378">Hydrolase</keyword>
<feature type="binding site" evidence="12">
    <location>
        <position position="173"/>
    </location>
    <ligand>
        <name>Zn(2+)</name>
        <dbReference type="ChEBI" id="CHEBI:29105"/>
        <label>1</label>
        <note>catalytic</note>
    </ligand>
</feature>
<dbReference type="EMBL" id="FNKK01000002">
    <property type="protein sequence ID" value="SDR00605.1"/>
    <property type="molecule type" value="Genomic_DNA"/>
</dbReference>
<evidence type="ECO:0000313" key="15">
    <source>
        <dbReference type="Proteomes" id="UP000217103"/>
    </source>
</evidence>
<feature type="active site" description="Proton donor" evidence="10">
    <location>
        <position position="205"/>
    </location>
</feature>
<comment type="subunit">
    <text evidence="9">Homodimer, may be a subunit of the RNA degradosome.</text>
</comment>
<organism evidence="14 15">
    <name type="scientific">Thermostaphylospora chromogena</name>
    <dbReference type="NCBI Taxonomy" id="35622"/>
    <lineage>
        <taxon>Bacteria</taxon>
        <taxon>Bacillati</taxon>
        <taxon>Actinomycetota</taxon>
        <taxon>Actinomycetes</taxon>
        <taxon>Streptosporangiales</taxon>
        <taxon>Thermomonosporaceae</taxon>
        <taxon>Thermostaphylospora</taxon>
    </lineage>
</organism>
<sequence length="561" mass="61160">MSHPHPELGPPPPLPAGALRIVALGGIGEIGRNMTVFEYEDRLLIVDCGVLFPETEQPGIDLILPDFEYIKDRMDDVEAVVLTHAHEDHIGAVPYLLRLRPDIPLVGSRLTLAFIESKLTEHRIQPVKHQVAENERHRFGPFECEFLAVNHSIPDALAVAIRTPAGLVLHTGDFKMDQLPMDGRLTDLGGFARLGAEGVDLLMSDSTNAEVPGFVTSEREIAPVIDDIFRTAEKRIIVACFASHVHRVQQVLDAAAKHGRKVALMGRSMVRNMGVARELGYLKVPAGLMVDSREIEDWPPEEAVLICTGSQGEPMAALSRMANRDHPIRVAEGDTVLLASSLVPGNETAVNKVINGLTRWGARVIHKGNARVHVSGHAPAGELLYVLNLTRPSNFMPVHGEWRHLRAHADLAVQSGVPRDHVVIAEDGVVVDLIDGRARIVGAVQAGYVYVDGLSVGGITDLALKDRRILGDEGFISIVVVVDSNTGKITGGPEIHARGSGIDGEAFDEVIPQLERALTEAAMDGVADVDQLRRVVRRTVGRWVNETYRRRPMIIPVVVEV</sequence>
<dbReference type="Pfam" id="PF07521">
    <property type="entry name" value="RMMBL"/>
    <property type="match status" value="1"/>
</dbReference>
<dbReference type="InterPro" id="IPR011108">
    <property type="entry name" value="RMMBL"/>
</dbReference>
<dbReference type="InterPro" id="IPR055132">
    <property type="entry name" value="RNase_J_b_CASP"/>
</dbReference>
<evidence type="ECO:0000256" key="1">
    <source>
        <dbReference type="ARBA" id="ARBA00022490"/>
    </source>
</evidence>
<dbReference type="AlphaFoldDB" id="A0A1H1FI44"/>
<dbReference type="InterPro" id="IPR001279">
    <property type="entry name" value="Metallo-B-lactamas"/>
</dbReference>
<dbReference type="Proteomes" id="UP000217103">
    <property type="component" value="Unassembled WGS sequence"/>
</dbReference>
<dbReference type="InterPro" id="IPR042173">
    <property type="entry name" value="RNase_J_2"/>
</dbReference>
<dbReference type="InterPro" id="IPR041636">
    <property type="entry name" value="RNase_J_C"/>
</dbReference>
<dbReference type="SUPFAM" id="SSF56281">
    <property type="entry name" value="Metallo-hydrolase/oxidoreductase"/>
    <property type="match status" value="1"/>
</dbReference>
<feature type="binding site" evidence="12">
    <location>
        <position position="84"/>
    </location>
    <ligand>
        <name>Zn(2+)</name>
        <dbReference type="ChEBI" id="CHEBI:29105"/>
        <label>1</label>
        <note>catalytic</note>
    </ligand>
</feature>
<dbReference type="CDD" id="cd07714">
    <property type="entry name" value="RNaseJ_MBL-fold"/>
    <property type="match status" value="1"/>
</dbReference>
<evidence type="ECO:0000313" key="14">
    <source>
        <dbReference type="EMBL" id="SDR00605.1"/>
    </source>
</evidence>
<dbReference type="Gene3D" id="3.10.20.580">
    <property type="match status" value="1"/>
</dbReference>
<feature type="binding site" evidence="12">
    <location>
        <position position="61"/>
    </location>
    <ligand>
        <name>Ca(2+)</name>
        <dbReference type="ChEBI" id="CHEBI:29108"/>
    </ligand>
</feature>
<keyword evidence="12" id="KW-0106">Calcium</keyword>
<feature type="binding site" evidence="9 11">
    <location>
        <begin position="373"/>
        <end position="377"/>
    </location>
    <ligand>
        <name>substrate</name>
    </ligand>
</feature>
<dbReference type="InterPro" id="IPR030854">
    <property type="entry name" value="RNase_J_bac"/>
</dbReference>
<feature type="binding site" evidence="12">
    <location>
        <position position="59"/>
    </location>
    <ligand>
        <name>Ca(2+)</name>
        <dbReference type="ChEBI" id="CHEBI:29108"/>
    </ligand>
</feature>
<keyword evidence="1 9" id="KW-0963">Cytoplasm</keyword>
<dbReference type="HAMAP" id="MF_01491">
    <property type="entry name" value="RNase_J_bact"/>
    <property type="match status" value="1"/>
</dbReference>
<protein>
    <recommendedName>
        <fullName evidence="9">Ribonuclease J</fullName>
        <shortName evidence="9">RNase J</shortName>
        <ecNumber evidence="9">3.1.-.-</ecNumber>
    </recommendedName>
</protein>
<dbReference type="PANTHER" id="PTHR43694">
    <property type="entry name" value="RIBONUCLEASE J"/>
    <property type="match status" value="1"/>
</dbReference>
<evidence type="ECO:0000256" key="10">
    <source>
        <dbReference type="PIRSR" id="PIRSR004803-1"/>
    </source>
</evidence>
<dbReference type="GO" id="GO:0004534">
    <property type="term" value="F:5'-3' RNA exonuclease activity"/>
    <property type="evidence" value="ECO:0007669"/>
    <property type="project" value="UniProtKB-UniRule"/>
</dbReference>
<dbReference type="STRING" id="35622.SAMN04489764_3001"/>
<evidence type="ECO:0000259" key="13">
    <source>
        <dbReference type="SMART" id="SM00849"/>
    </source>
</evidence>
<dbReference type="Pfam" id="PF22505">
    <property type="entry name" value="RNase_J_b_CASP"/>
    <property type="match status" value="1"/>
</dbReference>
<feature type="binding site" evidence="12">
    <location>
        <position position="89"/>
    </location>
    <ligand>
        <name>Zn(2+)</name>
        <dbReference type="ChEBI" id="CHEBI:29105"/>
        <label>1</label>
        <note>catalytic</note>
    </ligand>
</feature>
<dbReference type="PANTHER" id="PTHR43694:SF1">
    <property type="entry name" value="RIBONUCLEASE J"/>
    <property type="match status" value="1"/>
</dbReference>
<reference evidence="14 15" key="1">
    <citation type="submission" date="2016-10" db="EMBL/GenBank/DDBJ databases">
        <authorList>
            <person name="de Groot N.N."/>
        </authorList>
    </citation>
    <scope>NUCLEOTIDE SEQUENCE [LARGE SCALE GENOMIC DNA]</scope>
    <source>
        <strain evidence="14 15">DSM 43794</strain>
    </source>
</reference>
<dbReference type="Gene3D" id="3.60.15.10">
    <property type="entry name" value="Ribonuclease Z/Hydroxyacylglutathione hydrolase-like"/>
    <property type="match status" value="1"/>
</dbReference>
<feature type="binding site" evidence="12">
    <location>
        <position position="88"/>
    </location>
    <ligand>
        <name>Zn(2+)</name>
        <dbReference type="ChEBI" id="CHEBI:29105"/>
        <label>1</label>
        <note>catalytic</note>
    </ligand>
</feature>
<comment type="cofactor">
    <cofactor evidence="12">
        <name>Zn(2+)</name>
        <dbReference type="ChEBI" id="CHEBI:29105"/>
    </cofactor>
    <text evidence="12">Binds 2 Zn(2+) ions per subunit. It is not clear if Zn(2+) or Mg(2+) is physiologically important.</text>
</comment>
<dbReference type="GO" id="GO:0008270">
    <property type="term" value="F:zinc ion binding"/>
    <property type="evidence" value="ECO:0007669"/>
    <property type="project" value="InterPro"/>
</dbReference>
<dbReference type="GO" id="GO:0005737">
    <property type="term" value="C:cytoplasm"/>
    <property type="evidence" value="ECO:0007669"/>
    <property type="project" value="UniProtKB-SubCell"/>
</dbReference>
<dbReference type="OrthoDB" id="9770211at2"/>
<comment type="subcellular location">
    <subcellularLocation>
        <location evidence="9">Cytoplasm</location>
    </subcellularLocation>
</comment>
<evidence type="ECO:0000256" key="2">
    <source>
        <dbReference type="ARBA" id="ARBA00022722"/>
    </source>
</evidence>
<dbReference type="GO" id="GO:0004521">
    <property type="term" value="F:RNA endonuclease activity"/>
    <property type="evidence" value="ECO:0007669"/>
    <property type="project" value="UniProtKB-UniRule"/>
</dbReference>
<evidence type="ECO:0000256" key="7">
    <source>
        <dbReference type="ARBA" id="ARBA00022839"/>
    </source>
</evidence>
<evidence type="ECO:0000256" key="3">
    <source>
        <dbReference type="ARBA" id="ARBA00022723"/>
    </source>
</evidence>
<dbReference type="PIRSF" id="PIRSF004803">
    <property type="entry name" value="RnjA"/>
    <property type="match status" value="1"/>
</dbReference>
<feature type="binding site" evidence="12">
    <location>
        <position position="399"/>
    </location>
    <ligand>
        <name>Zn(2+)</name>
        <dbReference type="ChEBI" id="CHEBI:29105"/>
        <label>1</label>
        <note>catalytic</note>
    </ligand>
</feature>
<evidence type="ECO:0000256" key="6">
    <source>
        <dbReference type="ARBA" id="ARBA00022833"/>
    </source>
</evidence>
<comment type="function">
    <text evidence="9">An RNase that has 5'-3' exonuclease and possibly endonuclease activity. Involved in maturation of rRNA and in some organisms also mRNA maturation and/or decay.</text>
</comment>
<dbReference type="InterPro" id="IPR036866">
    <property type="entry name" value="RibonucZ/Hydroxyglut_hydro"/>
</dbReference>
<proteinExistence type="inferred from homology"/>
<evidence type="ECO:0000256" key="8">
    <source>
        <dbReference type="ARBA" id="ARBA00022884"/>
    </source>
</evidence>
<feature type="active site" description="Proton acceptor" evidence="10">
    <location>
        <position position="377"/>
    </location>
</feature>
<accession>A0A1H1FI44</accession>
<keyword evidence="3 12" id="KW-0479">Metal-binding</keyword>
<name>A0A1H1FI44_9ACTN</name>
<dbReference type="GO" id="GO:0006364">
    <property type="term" value="P:rRNA processing"/>
    <property type="evidence" value="ECO:0007669"/>
    <property type="project" value="UniProtKB-UniRule"/>
</dbReference>
<comment type="cofactor">
    <cofactor evidence="12">
        <name>Ca(2+)</name>
        <dbReference type="ChEBI" id="CHEBI:29108"/>
    </cofactor>
    <text evidence="12">Binds 1 Ca(2+) cation per subunit. Seen in 1 crystal structure, it is not clear if it is physiologically important.</text>
</comment>
<evidence type="ECO:0000256" key="11">
    <source>
        <dbReference type="PIRSR" id="PIRSR004803-2"/>
    </source>
</evidence>
<keyword evidence="9" id="KW-0698">rRNA processing</keyword>
<dbReference type="InterPro" id="IPR004613">
    <property type="entry name" value="RNase_J"/>
</dbReference>
<dbReference type="Gene3D" id="3.40.50.10710">
    <property type="entry name" value="Metallo-hydrolase/oxidoreductase"/>
    <property type="match status" value="1"/>
</dbReference>